<name>A0A0F9QC10_9ZZZZ</name>
<evidence type="ECO:0000256" key="2">
    <source>
        <dbReference type="SAM" id="Phobius"/>
    </source>
</evidence>
<keyword evidence="2" id="KW-0812">Transmembrane</keyword>
<feature type="transmembrane region" description="Helical" evidence="2">
    <location>
        <begin position="30"/>
        <end position="48"/>
    </location>
</feature>
<keyword evidence="2" id="KW-1133">Transmembrane helix</keyword>
<dbReference type="AlphaFoldDB" id="A0A0F9QC10"/>
<organism evidence="3">
    <name type="scientific">marine sediment metagenome</name>
    <dbReference type="NCBI Taxonomy" id="412755"/>
    <lineage>
        <taxon>unclassified sequences</taxon>
        <taxon>metagenomes</taxon>
        <taxon>ecological metagenomes</taxon>
    </lineage>
</organism>
<comment type="caution">
    <text evidence="3">The sequence shown here is derived from an EMBL/GenBank/DDBJ whole genome shotgun (WGS) entry which is preliminary data.</text>
</comment>
<proteinExistence type="predicted"/>
<keyword evidence="2" id="KW-0472">Membrane</keyword>
<protein>
    <submittedName>
        <fullName evidence="3">Uncharacterized protein</fullName>
    </submittedName>
</protein>
<gene>
    <name evidence="3" type="ORF">LCGC14_1033580</name>
</gene>
<feature type="region of interest" description="Disordered" evidence="1">
    <location>
        <begin position="74"/>
        <end position="113"/>
    </location>
</feature>
<sequence length="113" mass="12636">MDIVKGVRNGVNGIVDKVYSLIATAPTTNIRILMTLGIVLGTAIHYWTSTWVPVWEWLIFLAGMAGLDVWQHHNKRKTSWSPKERAEADRIRNGHSKPIPTLEEGVAGEEEMG</sequence>
<feature type="compositionally biased region" description="Basic and acidic residues" evidence="1">
    <location>
        <begin position="82"/>
        <end position="92"/>
    </location>
</feature>
<accession>A0A0F9QC10</accession>
<reference evidence="3" key="1">
    <citation type="journal article" date="2015" name="Nature">
        <title>Complex archaea that bridge the gap between prokaryotes and eukaryotes.</title>
        <authorList>
            <person name="Spang A."/>
            <person name="Saw J.H."/>
            <person name="Jorgensen S.L."/>
            <person name="Zaremba-Niedzwiedzka K."/>
            <person name="Martijn J."/>
            <person name="Lind A.E."/>
            <person name="van Eijk R."/>
            <person name="Schleper C."/>
            <person name="Guy L."/>
            <person name="Ettema T.J."/>
        </authorList>
    </citation>
    <scope>NUCLEOTIDE SEQUENCE</scope>
</reference>
<evidence type="ECO:0000313" key="3">
    <source>
        <dbReference type="EMBL" id="KKN10736.1"/>
    </source>
</evidence>
<evidence type="ECO:0000256" key="1">
    <source>
        <dbReference type="SAM" id="MobiDB-lite"/>
    </source>
</evidence>
<dbReference type="EMBL" id="LAZR01004212">
    <property type="protein sequence ID" value="KKN10736.1"/>
    <property type="molecule type" value="Genomic_DNA"/>
</dbReference>